<reference evidence="2" key="1">
    <citation type="submission" date="2016-10" db="EMBL/GenBank/DDBJ databases">
        <authorList>
            <person name="Varghese N."/>
            <person name="Submissions S."/>
        </authorList>
    </citation>
    <scope>NUCLEOTIDE SEQUENCE [LARGE SCALE GENOMIC DNA]</scope>
    <source>
        <strain evidence="2">DSM 23095</strain>
    </source>
</reference>
<dbReference type="RefSeq" id="WP_087941215.1">
    <property type="nucleotide sequence ID" value="NZ_FNAC01000002.1"/>
</dbReference>
<dbReference type="STRING" id="686796.SAMN04488104_100268"/>
<dbReference type="EMBL" id="FNAC01000002">
    <property type="protein sequence ID" value="SDC59051.1"/>
    <property type="molecule type" value="Genomic_DNA"/>
</dbReference>
<sequence length="61" mass="7102">MEKFKELSIEEMHELNGGYWKVIYDAVRGGVIYDALKAGVDYLFENPIEQPEWQKHKMGGL</sequence>
<keyword evidence="2" id="KW-1185">Reference proteome</keyword>
<dbReference type="AlphaFoldDB" id="A0A1G6MUE3"/>
<evidence type="ECO:0000313" key="2">
    <source>
        <dbReference type="Proteomes" id="UP000199060"/>
    </source>
</evidence>
<organism evidence="1 2">
    <name type="scientific">Algoriphagus faecimaris</name>
    <dbReference type="NCBI Taxonomy" id="686796"/>
    <lineage>
        <taxon>Bacteria</taxon>
        <taxon>Pseudomonadati</taxon>
        <taxon>Bacteroidota</taxon>
        <taxon>Cytophagia</taxon>
        <taxon>Cytophagales</taxon>
        <taxon>Cyclobacteriaceae</taxon>
        <taxon>Algoriphagus</taxon>
    </lineage>
</organism>
<gene>
    <name evidence="1" type="ORF">SAMN04488104_100268</name>
</gene>
<name>A0A1G6MUE3_9BACT</name>
<evidence type="ECO:0000313" key="1">
    <source>
        <dbReference type="EMBL" id="SDC59051.1"/>
    </source>
</evidence>
<proteinExistence type="predicted"/>
<protein>
    <submittedName>
        <fullName evidence="1">Uncharacterized protein</fullName>
    </submittedName>
</protein>
<accession>A0A1G6MUE3</accession>
<dbReference type="Proteomes" id="UP000199060">
    <property type="component" value="Unassembled WGS sequence"/>
</dbReference>